<evidence type="ECO:0000313" key="2">
    <source>
        <dbReference type="Proteomes" id="UP000663720"/>
    </source>
</evidence>
<keyword evidence="2" id="KW-1185">Reference proteome</keyword>
<proteinExistence type="predicted"/>
<dbReference type="KEGG" id="dli:dnl_17920"/>
<protein>
    <submittedName>
        <fullName evidence="1">Uncharacterized protein</fullName>
    </submittedName>
</protein>
<gene>
    <name evidence="1" type="ORF">dnl_17920</name>
</gene>
<evidence type="ECO:0000313" key="1">
    <source>
        <dbReference type="EMBL" id="QTA79521.1"/>
    </source>
</evidence>
<reference evidence="1" key="1">
    <citation type="journal article" date="2021" name="Microb. Physiol.">
        <title>Proteogenomic Insights into the Physiology of Marine, Sulfate-Reducing, Filamentous Desulfonema limicola and Desulfonema magnum.</title>
        <authorList>
            <person name="Schnaars V."/>
            <person name="Wohlbrand L."/>
            <person name="Scheve S."/>
            <person name="Hinrichs C."/>
            <person name="Reinhardt R."/>
            <person name="Rabus R."/>
        </authorList>
    </citation>
    <scope>NUCLEOTIDE SEQUENCE</scope>
    <source>
        <strain evidence="1">5ac10</strain>
    </source>
</reference>
<dbReference type="AlphaFoldDB" id="A0A975B663"/>
<dbReference type="Proteomes" id="UP000663720">
    <property type="component" value="Chromosome"/>
</dbReference>
<sequence>MENYREDIEQVQEEKITFRKKNKKKSGRTCKYCGKDPSPNYFYCPSCHHKVSRSGDEYEDVKIA</sequence>
<dbReference type="EMBL" id="CP061799">
    <property type="protein sequence ID" value="QTA79521.1"/>
    <property type="molecule type" value="Genomic_DNA"/>
</dbReference>
<name>A0A975B663_9BACT</name>
<organism evidence="1 2">
    <name type="scientific">Desulfonema limicola</name>
    <dbReference type="NCBI Taxonomy" id="45656"/>
    <lineage>
        <taxon>Bacteria</taxon>
        <taxon>Pseudomonadati</taxon>
        <taxon>Thermodesulfobacteriota</taxon>
        <taxon>Desulfobacteria</taxon>
        <taxon>Desulfobacterales</taxon>
        <taxon>Desulfococcaceae</taxon>
        <taxon>Desulfonema</taxon>
    </lineage>
</organism>
<dbReference type="RefSeq" id="WP_207691267.1">
    <property type="nucleotide sequence ID" value="NZ_CP061799.1"/>
</dbReference>
<accession>A0A975B663</accession>